<evidence type="ECO:0000256" key="1">
    <source>
        <dbReference type="ARBA" id="ARBA00022448"/>
    </source>
</evidence>
<evidence type="ECO:0000256" key="9">
    <source>
        <dbReference type="RuleBase" id="RU364083"/>
    </source>
</evidence>
<feature type="domain" description="ABC transporter" evidence="10">
    <location>
        <begin position="3"/>
        <end position="233"/>
    </location>
</feature>
<dbReference type="Pfam" id="PF08402">
    <property type="entry name" value="TOBE_2"/>
    <property type="match status" value="1"/>
</dbReference>
<evidence type="ECO:0000256" key="5">
    <source>
        <dbReference type="ARBA" id="ARBA00022967"/>
    </source>
</evidence>
<comment type="subunit">
    <text evidence="9">The complex is composed of two ATP-binding proteins (PotA), two transmembrane proteins (PotB and PotC) and a solute-binding protein (PotD).</text>
</comment>
<comment type="catalytic activity">
    <reaction evidence="9">
        <text>ATP + H2O + polyamine-[polyamine-binding protein]Side 1 = ADP + phosphate + polyamineSide 2 + [polyamine-binding protein]Side 1.</text>
        <dbReference type="EC" id="7.6.2.11"/>
    </reaction>
</comment>
<evidence type="ECO:0000256" key="2">
    <source>
        <dbReference type="ARBA" id="ARBA00022475"/>
    </source>
</evidence>
<keyword evidence="4 9" id="KW-0067">ATP-binding</keyword>
<sequence length="382" mass="42933">MSIEVSDISQYFGDQAALENVSLDIKEGEFFSLLGPSGCGKTTLLNIIAGFLYPTTGTVNINGNEVTDLPPYRRKIGMVFQNYALFPHLNVFDNVAYGLKVQKLPKKEIKERVHESLSLVKLEAFAKRMPQQLSGGQQQRVAMARALAIRPSVLLLDEPLSNLDAKLRKEMQTELRLLQQKIGITTVMVTHDQEEALSMSDRIGVLGEGRVKQIGEPLHIYRQPENRFVAEFIGQANLLEVTPADHPPEDDRYCYFHADHYQDEEGEPLKLKVLKENLDGPAEHCPLLMIRPERIHISDQASAEHANEVKTEIQHVNYQGNAIQLEVGMQGKGTFQVQVSDSVFVDPPEIGMLLYISWKNEDMIPLAGEESQNAPVYQESKK</sequence>
<evidence type="ECO:0000313" key="11">
    <source>
        <dbReference type="EMBL" id="SFE54431.1"/>
    </source>
</evidence>
<dbReference type="GO" id="GO:0015418">
    <property type="term" value="F:ABC-type quaternary ammonium compound transporting activity"/>
    <property type="evidence" value="ECO:0007669"/>
    <property type="project" value="UniProtKB-EC"/>
</dbReference>
<dbReference type="InterPro" id="IPR008995">
    <property type="entry name" value="Mo/tungstate-bd_C_term_dom"/>
</dbReference>
<dbReference type="PANTHER" id="PTHR42781:SF4">
    <property type="entry name" value="SPERMIDINE_PUTRESCINE IMPORT ATP-BINDING PROTEIN POTA"/>
    <property type="match status" value="1"/>
</dbReference>
<dbReference type="Gene3D" id="3.40.50.300">
    <property type="entry name" value="P-loop containing nucleotide triphosphate hydrolases"/>
    <property type="match status" value="1"/>
</dbReference>
<dbReference type="NCBIfam" id="TIGR01187">
    <property type="entry name" value="potA"/>
    <property type="match status" value="1"/>
</dbReference>
<evidence type="ECO:0000256" key="3">
    <source>
        <dbReference type="ARBA" id="ARBA00022741"/>
    </source>
</evidence>
<dbReference type="PANTHER" id="PTHR42781">
    <property type="entry name" value="SPERMIDINE/PUTRESCINE IMPORT ATP-BINDING PROTEIN POTA"/>
    <property type="match status" value="1"/>
</dbReference>
<evidence type="ECO:0000256" key="4">
    <source>
        <dbReference type="ARBA" id="ARBA00022840"/>
    </source>
</evidence>
<dbReference type="GO" id="GO:0005524">
    <property type="term" value="F:ATP binding"/>
    <property type="evidence" value="ECO:0007669"/>
    <property type="project" value="UniProtKB-KW"/>
</dbReference>
<keyword evidence="12" id="KW-1185">Reference proteome</keyword>
<dbReference type="InterPro" id="IPR003593">
    <property type="entry name" value="AAA+_ATPase"/>
</dbReference>
<keyword evidence="1 9" id="KW-0813">Transport</keyword>
<dbReference type="GO" id="GO:0016887">
    <property type="term" value="F:ATP hydrolysis activity"/>
    <property type="evidence" value="ECO:0007669"/>
    <property type="project" value="InterPro"/>
</dbReference>
<dbReference type="Gene3D" id="2.40.50.100">
    <property type="match status" value="1"/>
</dbReference>
<dbReference type="Pfam" id="PF00005">
    <property type="entry name" value="ABC_tran"/>
    <property type="match status" value="1"/>
</dbReference>
<keyword evidence="5 9" id="KW-1278">Translocase</keyword>
<dbReference type="SMART" id="SM00382">
    <property type="entry name" value="AAA"/>
    <property type="match status" value="1"/>
</dbReference>
<keyword evidence="6 9" id="KW-0472">Membrane</keyword>
<dbReference type="PROSITE" id="PS50893">
    <property type="entry name" value="ABC_TRANSPORTER_2"/>
    <property type="match status" value="1"/>
</dbReference>
<evidence type="ECO:0000256" key="6">
    <source>
        <dbReference type="ARBA" id="ARBA00023136"/>
    </source>
</evidence>
<gene>
    <name evidence="9" type="primary">potA</name>
    <name evidence="11" type="ORF">SAMN05192532_102253</name>
</gene>
<comment type="function">
    <text evidence="9">Part of the ABC transporter complex PotABCD involved in spermidine/putrescine import. Responsible for energy coupling to the transport system.</text>
</comment>
<dbReference type="GO" id="GO:0043190">
    <property type="term" value="C:ATP-binding cassette (ABC) transporter complex"/>
    <property type="evidence" value="ECO:0007669"/>
    <property type="project" value="InterPro"/>
</dbReference>
<dbReference type="InterPro" id="IPR017871">
    <property type="entry name" value="ABC_transporter-like_CS"/>
</dbReference>
<comment type="subunit">
    <text evidence="8">The complex is composed of two ATP-binding proteins (OpuCA), two transmembrane proteins (OpuCB and OpuCD) and a solute-binding protein (OpuCC).</text>
</comment>
<dbReference type="InterPro" id="IPR005893">
    <property type="entry name" value="PotA-like"/>
</dbReference>
<organism evidence="11 12">
    <name type="scientific">Alteribacillus iranensis</name>
    <dbReference type="NCBI Taxonomy" id="930128"/>
    <lineage>
        <taxon>Bacteria</taxon>
        <taxon>Bacillati</taxon>
        <taxon>Bacillota</taxon>
        <taxon>Bacilli</taxon>
        <taxon>Bacillales</taxon>
        <taxon>Bacillaceae</taxon>
        <taxon>Alteribacillus</taxon>
    </lineage>
</organism>
<protein>
    <recommendedName>
        <fullName evidence="9">Spermidine/putrescine import ATP-binding protein PotA</fullName>
        <ecNumber evidence="9">7.6.2.11</ecNumber>
    </recommendedName>
</protein>
<dbReference type="EC" id="7.6.2.11" evidence="9"/>
<dbReference type="InterPro" id="IPR013611">
    <property type="entry name" value="Transp-assoc_OB_typ2"/>
</dbReference>
<dbReference type="Proteomes" id="UP000199516">
    <property type="component" value="Unassembled WGS sequence"/>
</dbReference>
<evidence type="ECO:0000256" key="7">
    <source>
        <dbReference type="ARBA" id="ARBA00052482"/>
    </source>
</evidence>
<dbReference type="EMBL" id="FONT01000002">
    <property type="protein sequence ID" value="SFE54431.1"/>
    <property type="molecule type" value="Genomic_DNA"/>
</dbReference>
<dbReference type="OrthoDB" id="9790614at2"/>
<accession>A0A1I2BE39</accession>
<dbReference type="InterPro" id="IPR003439">
    <property type="entry name" value="ABC_transporter-like_ATP-bd"/>
</dbReference>
<dbReference type="InterPro" id="IPR050093">
    <property type="entry name" value="ABC_SmlMolc_Importer"/>
</dbReference>
<dbReference type="RefSeq" id="WP_091658566.1">
    <property type="nucleotide sequence ID" value="NZ_FONT01000002.1"/>
</dbReference>
<dbReference type="FunFam" id="3.40.50.300:FF:000425">
    <property type="entry name" value="Probable ABC transporter, ATP-binding subunit"/>
    <property type="match status" value="1"/>
</dbReference>
<dbReference type="GO" id="GO:0015417">
    <property type="term" value="F:ABC-type polyamine transporter activity"/>
    <property type="evidence" value="ECO:0007669"/>
    <property type="project" value="UniProtKB-EC"/>
</dbReference>
<name>A0A1I2BE39_9BACI</name>
<dbReference type="InterPro" id="IPR027417">
    <property type="entry name" value="P-loop_NTPase"/>
</dbReference>
<keyword evidence="3 9" id="KW-0547">Nucleotide-binding</keyword>
<keyword evidence="2 9" id="KW-1003">Cell membrane</keyword>
<proteinExistence type="inferred from homology"/>
<reference evidence="11 12" key="1">
    <citation type="submission" date="2016-10" db="EMBL/GenBank/DDBJ databases">
        <authorList>
            <person name="de Groot N.N."/>
        </authorList>
    </citation>
    <scope>NUCLEOTIDE SEQUENCE [LARGE SCALE GENOMIC DNA]</scope>
    <source>
        <strain evidence="11 12">DSM 23995</strain>
    </source>
</reference>
<dbReference type="SUPFAM" id="SSF50331">
    <property type="entry name" value="MOP-like"/>
    <property type="match status" value="1"/>
</dbReference>
<comment type="similarity">
    <text evidence="9">Belongs to the ABC transporter superfamily. Spermidine/putrescine importer (TC 3.A.1.11.1) family.</text>
</comment>
<dbReference type="STRING" id="930128.SAMN05192532_102253"/>
<dbReference type="AlphaFoldDB" id="A0A1I2BE39"/>
<dbReference type="PROSITE" id="PS00211">
    <property type="entry name" value="ABC_TRANSPORTER_1"/>
    <property type="match status" value="1"/>
</dbReference>
<evidence type="ECO:0000256" key="8">
    <source>
        <dbReference type="ARBA" id="ARBA00063934"/>
    </source>
</evidence>
<dbReference type="SUPFAM" id="SSF52540">
    <property type="entry name" value="P-loop containing nucleoside triphosphate hydrolases"/>
    <property type="match status" value="1"/>
</dbReference>
<evidence type="ECO:0000259" key="10">
    <source>
        <dbReference type="PROSITE" id="PS50893"/>
    </source>
</evidence>
<evidence type="ECO:0000313" key="12">
    <source>
        <dbReference type="Proteomes" id="UP000199516"/>
    </source>
</evidence>
<comment type="catalytic activity">
    <reaction evidence="7">
        <text>a quaternary ammonium(out) + ATP + H2O = a quaternary ammonium(in) + ADP + phosphate + H(+)</text>
        <dbReference type="Rhea" id="RHEA:11036"/>
        <dbReference type="ChEBI" id="CHEBI:15377"/>
        <dbReference type="ChEBI" id="CHEBI:15378"/>
        <dbReference type="ChEBI" id="CHEBI:30616"/>
        <dbReference type="ChEBI" id="CHEBI:35267"/>
        <dbReference type="ChEBI" id="CHEBI:43474"/>
        <dbReference type="ChEBI" id="CHEBI:456216"/>
        <dbReference type="EC" id="7.6.2.9"/>
    </reaction>
</comment>